<dbReference type="CDD" id="cd08414">
    <property type="entry name" value="PBP2_LTTR_aromatics_like"/>
    <property type="match status" value="1"/>
</dbReference>
<keyword evidence="4" id="KW-0804">Transcription</keyword>
<name>D9WQG4_9ACTN</name>
<dbReference type="STRING" id="457427.SSOG_07811"/>
<evidence type="ECO:0000313" key="6">
    <source>
        <dbReference type="EMBL" id="EFL28097.1"/>
    </source>
</evidence>
<dbReference type="GO" id="GO:0032993">
    <property type="term" value="C:protein-DNA complex"/>
    <property type="evidence" value="ECO:0007669"/>
    <property type="project" value="TreeGrafter"/>
</dbReference>
<dbReference type="SUPFAM" id="SSF53850">
    <property type="entry name" value="Periplasmic binding protein-like II"/>
    <property type="match status" value="1"/>
</dbReference>
<sequence length="319" mass="34325">MRAEAAMEFRHLVSFLAITEELHFGRAAAKLHLTQPSLSQQLQRLEKSLGVELVARTSHEVRLTEAGRAFEVQARTIVAQVDKATHTAREAAAGRTGSINIGYNFPAGQHVLPSTLTKMSIEFPDVTVGLCEKRTGPQLRALASGDLDVALVYGHPVTSEFRYRRLLQVPLVAVVGQGHRWAGRPGVPFAEVAHHACILFARDQCPAMYDAILAAAQRCGITLNVAHTLNDPGATAIVVSIKPLVGFASMSRGLSVGSGTGGIRPAVVQLYDPVPMIDLCAVWRASDDNPLVDGFLDCVEAVRPFDAPGLVRGESKLLR</sequence>
<keyword evidence="7" id="KW-1185">Reference proteome</keyword>
<dbReference type="SUPFAM" id="SSF46785">
    <property type="entry name" value="Winged helix' DNA-binding domain"/>
    <property type="match status" value="1"/>
</dbReference>
<keyword evidence="2" id="KW-0805">Transcription regulation</keyword>
<dbReference type="PANTHER" id="PTHR30346:SF0">
    <property type="entry name" value="HCA OPERON TRANSCRIPTIONAL ACTIVATOR HCAR"/>
    <property type="match status" value="1"/>
</dbReference>
<keyword evidence="3" id="KW-0238">DNA-binding</keyword>
<dbReference type="HOGENOM" id="CLU_039613_6_4_11"/>
<dbReference type="InterPro" id="IPR036390">
    <property type="entry name" value="WH_DNA-bd_sf"/>
</dbReference>
<evidence type="ECO:0000256" key="4">
    <source>
        <dbReference type="ARBA" id="ARBA00023163"/>
    </source>
</evidence>
<dbReference type="AlphaFoldDB" id="D9WQG4"/>
<dbReference type="InterPro" id="IPR036388">
    <property type="entry name" value="WH-like_DNA-bd_sf"/>
</dbReference>
<dbReference type="InterPro" id="IPR005119">
    <property type="entry name" value="LysR_subst-bd"/>
</dbReference>
<dbReference type="Proteomes" id="UP000003963">
    <property type="component" value="Unassembled WGS sequence"/>
</dbReference>
<feature type="domain" description="HTH lysR-type" evidence="5">
    <location>
        <begin position="7"/>
        <end position="64"/>
    </location>
</feature>
<dbReference type="GO" id="GO:0003700">
    <property type="term" value="F:DNA-binding transcription factor activity"/>
    <property type="evidence" value="ECO:0007669"/>
    <property type="project" value="InterPro"/>
</dbReference>
<dbReference type="EMBL" id="GG657754">
    <property type="protein sequence ID" value="EFL28097.1"/>
    <property type="molecule type" value="Genomic_DNA"/>
</dbReference>
<reference evidence="6 7" key="1">
    <citation type="submission" date="2009-02" db="EMBL/GenBank/DDBJ databases">
        <title>Annotation of Streptomyces hygroscopicus strain ATCC 53653.</title>
        <authorList>
            <consortium name="The Broad Institute Genome Sequencing Platform"/>
            <consortium name="Broad Institute Microbial Sequencing Center"/>
            <person name="Fischbach M."/>
            <person name="Godfrey P."/>
            <person name="Ward D."/>
            <person name="Young S."/>
            <person name="Zeng Q."/>
            <person name="Koehrsen M."/>
            <person name="Alvarado L."/>
            <person name="Berlin A.M."/>
            <person name="Bochicchio J."/>
            <person name="Borenstein D."/>
            <person name="Chapman S.B."/>
            <person name="Chen Z."/>
            <person name="Engels R."/>
            <person name="Freedman E."/>
            <person name="Gellesch M."/>
            <person name="Goldberg J."/>
            <person name="Griggs A."/>
            <person name="Gujja S."/>
            <person name="Heilman E.R."/>
            <person name="Heiman D.I."/>
            <person name="Hepburn T.A."/>
            <person name="Howarth C."/>
            <person name="Jen D."/>
            <person name="Larson L."/>
            <person name="Lewis B."/>
            <person name="Mehta T."/>
            <person name="Park D."/>
            <person name="Pearson M."/>
            <person name="Richards J."/>
            <person name="Roberts A."/>
            <person name="Saif S."/>
            <person name="Shea T.D."/>
            <person name="Shenoy N."/>
            <person name="Sisk P."/>
            <person name="Stolte C."/>
            <person name="Sykes S.N."/>
            <person name="Thomson T."/>
            <person name="Walk T."/>
            <person name="White J."/>
            <person name="Yandava C."/>
            <person name="Straight P."/>
            <person name="Clardy J."/>
            <person name="Hung D."/>
            <person name="Kolter R."/>
            <person name="Mekalanos J."/>
            <person name="Walker S."/>
            <person name="Walsh C.T."/>
            <person name="Wieland-Brown L.C."/>
            <person name="Haas B."/>
            <person name="Nusbaum C."/>
            <person name="Birren B."/>
        </authorList>
    </citation>
    <scope>NUCLEOTIDE SEQUENCE [LARGE SCALE GENOMIC DNA]</scope>
    <source>
        <strain evidence="6 7">ATCC 53653</strain>
    </source>
</reference>
<proteinExistence type="inferred from homology"/>
<dbReference type="Gene3D" id="3.40.190.10">
    <property type="entry name" value="Periplasmic binding protein-like II"/>
    <property type="match status" value="2"/>
</dbReference>
<evidence type="ECO:0000259" key="5">
    <source>
        <dbReference type="PROSITE" id="PS50931"/>
    </source>
</evidence>
<dbReference type="GO" id="GO:0003677">
    <property type="term" value="F:DNA binding"/>
    <property type="evidence" value="ECO:0007669"/>
    <property type="project" value="UniProtKB-KW"/>
</dbReference>
<dbReference type="FunFam" id="1.10.10.10:FF:000001">
    <property type="entry name" value="LysR family transcriptional regulator"/>
    <property type="match status" value="1"/>
</dbReference>
<dbReference type="PANTHER" id="PTHR30346">
    <property type="entry name" value="TRANSCRIPTIONAL DUAL REGULATOR HCAR-RELATED"/>
    <property type="match status" value="1"/>
</dbReference>
<protein>
    <submittedName>
        <fullName evidence="6">LysR family transcriptional regulator</fullName>
    </submittedName>
</protein>
<evidence type="ECO:0000256" key="2">
    <source>
        <dbReference type="ARBA" id="ARBA00023015"/>
    </source>
</evidence>
<organism evidence="6 7">
    <name type="scientific">Streptomyces himastatinicus ATCC 53653</name>
    <dbReference type="NCBI Taxonomy" id="457427"/>
    <lineage>
        <taxon>Bacteria</taxon>
        <taxon>Bacillati</taxon>
        <taxon>Actinomycetota</taxon>
        <taxon>Actinomycetes</taxon>
        <taxon>Kitasatosporales</taxon>
        <taxon>Streptomycetaceae</taxon>
        <taxon>Streptomyces</taxon>
        <taxon>Streptomyces violaceusniger group</taxon>
    </lineage>
</organism>
<comment type="similarity">
    <text evidence="1">Belongs to the LysR transcriptional regulatory family.</text>
</comment>
<dbReference type="PRINTS" id="PR00039">
    <property type="entry name" value="HTHLYSR"/>
</dbReference>
<gene>
    <name evidence="6" type="ORF">SSOG_07811</name>
</gene>
<dbReference type="Gene3D" id="1.10.10.10">
    <property type="entry name" value="Winged helix-like DNA-binding domain superfamily/Winged helix DNA-binding domain"/>
    <property type="match status" value="1"/>
</dbReference>
<evidence type="ECO:0000313" key="7">
    <source>
        <dbReference type="Proteomes" id="UP000003963"/>
    </source>
</evidence>
<accession>D9WQG4</accession>
<dbReference type="Pfam" id="PF03466">
    <property type="entry name" value="LysR_substrate"/>
    <property type="match status" value="1"/>
</dbReference>
<dbReference type="Pfam" id="PF00126">
    <property type="entry name" value="HTH_1"/>
    <property type="match status" value="1"/>
</dbReference>
<evidence type="ECO:0000256" key="3">
    <source>
        <dbReference type="ARBA" id="ARBA00023125"/>
    </source>
</evidence>
<evidence type="ECO:0000256" key="1">
    <source>
        <dbReference type="ARBA" id="ARBA00009437"/>
    </source>
</evidence>
<dbReference type="PROSITE" id="PS50931">
    <property type="entry name" value="HTH_LYSR"/>
    <property type="match status" value="1"/>
</dbReference>
<dbReference type="InterPro" id="IPR000847">
    <property type="entry name" value="LysR_HTH_N"/>
</dbReference>